<organism evidence="1 2">
    <name type="scientific">Ornithinibacillus halotolerans</name>
    <dbReference type="NCBI Taxonomy" id="1274357"/>
    <lineage>
        <taxon>Bacteria</taxon>
        <taxon>Bacillati</taxon>
        <taxon>Bacillota</taxon>
        <taxon>Bacilli</taxon>
        <taxon>Bacillales</taxon>
        <taxon>Bacillaceae</taxon>
        <taxon>Ornithinibacillus</taxon>
    </lineage>
</organism>
<proteinExistence type="predicted"/>
<dbReference type="AlphaFoldDB" id="A0A916W4T3"/>
<keyword evidence="2" id="KW-1185">Reference proteome</keyword>
<protein>
    <recommendedName>
        <fullName evidence="3">Lipoprotein</fullName>
    </recommendedName>
</protein>
<evidence type="ECO:0000313" key="1">
    <source>
        <dbReference type="EMBL" id="GGA67943.1"/>
    </source>
</evidence>
<dbReference type="PROSITE" id="PS51257">
    <property type="entry name" value="PROKAR_LIPOPROTEIN"/>
    <property type="match status" value="1"/>
</dbReference>
<sequence length="138" mass="15717">MKKIVLFVFMVLVLIGCSGSYKNLVQIDVHTADEDRNYSKLISITDIETLESIKNILEEIIWDPHIDPEMARYEDITMILTFEDANGEELEYKIWFNQGGTANFISSNDKEGYGGLITTEADKLKEILRTVSGSEIDF</sequence>
<reference evidence="1" key="2">
    <citation type="submission" date="2020-09" db="EMBL/GenBank/DDBJ databases">
        <authorList>
            <person name="Sun Q."/>
            <person name="Zhou Y."/>
        </authorList>
    </citation>
    <scope>NUCLEOTIDE SEQUENCE</scope>
    <source>
        <strain evidence="1">CGMCC 1.12408</strain>
    </source>
</reference>
<accession>A0A916W4T3</accession>
<dbReference type="EMBL" id="BMEY01000004">
    <property type="protein sequence ID" value="GGA67943.1"/>
    <property type="molecule type" value="Genomic_DNA"/>
</dbReference>
<evidence type="ECO:0008006" key="3">
    <source>
        <dbReference type="Google" id="ProtNLM"/>
    </source>
</evidence>
<gene>
    <name evidence="1" type="ORF">GCM10008025_09770</name>
</gene>
<dbReference type="Proteomes" id="UP000613512">
    <property type="component" value="Unassembled WGS sequence"/>
</dbReference>
<name>A0A916W4T3_9BACI</name>
<evidence type="ECO:0000313" key="2">
    <source>
        <dbReference type="Proteomes" id="UP000613512"/>
    </source>
</evidence>
<dbReference type="RefSeq" id="WP_188383575.1">
    <property type="nucleotide sequence ID" value="NZ_BMEY01000004.1"/>
</dbReference>
<reference evidence="1" key="1">
    <citation type="journal article" date="2014" name="Int. J. Syst. Evol. Microbiol.">
        <title>Complete genome sequence of Corynebacterium casei LMG S-19264T (=DSM 44701T), isolated from a smear-ripened cheese.</title>
        <authorList>
            <consortium name="US DOE Joint Genome Institute (JGI-PGF)"/>
            <person name="Walter F."/>
            <person name="Albersmeier A."/>
            <person name="Kalinowski J."/>
            <person name="Ruckert C."/>
        </authorList>
    </citation>
    <scope>NUCLEOTIDE SEQUENCE</scope>
    <source>
        <strain evidence="1">CGMCC 1.12408</strain>
    </source>
</reference>
<comment type="caution">
    <text evidence="1">The sequence shown here is derived from an EMBL/GenBank/DDBJ whole genome shotgun (WGS) entry which is preliminary data.</text>
</comment>